<keyword evidence="3" id="KW-0809">Transit peptide</keyword>
<evidence type="ECO:0000313" key="9">
    <source>
        <dbReference type="EMBL" id="RLU15579.1"/>
    </source>
</evidence>
<dbReference type="EMBL" id="KK107796">
    <property type="protein sequence ID" value="EZA47657.1"/>
    <property type="molecule type" value="Genomic_DNA"/>
</dbReference>
<dbReference type="GO" id="GO:0008631">
    <property type="term" value="P:intrinsic apoptotic signaling pathway in response to oxidative stress"/>
    <property type="evidence" value="ECO:0007669"/>
    <property type="project" value="TreeGrafter"/>
</dbReference>
<evidence type="ECO:0000256" key="1">
    <source>
        <dbReference type="ARBA" id="ARBA00004173"/>
    </source>
</evidence>
<organism evidence="8 10">
    <name type="scientific">Ooceraea biroi</name>
    <name type="common">Clonal raider ant</name>
    <name type="synonym">Cerapachys biroi</name>
    <dbReference type="NCBI Taxonomy" id="2015173"/>
    <lineage>
        <taxon>Eukaryota</taxon>
        <taxon>Metazoa</taxon>
        <taxon>Ecdysozoa</taxon>
        <taxon>Arthropoda</taxon>
        <taxon>Hexapoda</taxon>
        <taxon>Insecta</taxon>
        <taxon>Pterygota</taxon>
        <taxon>Neoptera</taxon>
        <taxon>Endopterygota</taxon>
        <taxon>Hymenoptera</taxon>
        <taxon>Apocrita</taxon>
        <taxon>Aculeata</taxon>
        <taxon>Formicoidea</taxon>
        <taxon>Formicidae</taxon>
        <taxon>Dorylinae</taxon>
        <taxon>Ooceraea</taxon>
    </lineage>
</organism>
<comment type="subcellular location">
    <subcellularLocation>
        <location evidence="1">Mitochondrion</location>
    </subcellularLocation>
</comment>
<dbReference type="InterPro" id="IPR015142">
    <property type="entry name" value="Smac_DIABLO"/>
</dbReference>
<keyword evidence="10" id="KW-1185">Reference proteome</keyword>
<comment type="similarity">
    <text evidence="6">Belongs to the Smac/DIABLO protein family.</text>
</comment>
<keyword evidence="4" id="KW-0496">Mitochondrion</keyword>
<evidence type="ECO:0000256" key="3">
    <source>
        <dbReference type="ARBA" id="ARBA00022946"/>
    </source>
</evidence>
<evidence type="ECO:0000256" key="4">
    <source>
        <dbReference type="ARBA" id="ARBA00023128"/>
    </source>
</evidence>
<evidence type="ECO:0000256" key="5">
    <source>
        <dbReference type="ARBA" id="ARBA00033049"/>
    </source>
</evidence>
<dbReference type="AlphaFoldDB" id="A0A026VV96"/>
<reference evidence="9" key="3">
    <citation type="submission" date="2018-07" db="EMBL/GenBank/DDBJ databases">
        <authorList>
            <person name="Mckenzie S.K."/>
            <person name="Kronauer D.J.C."/>
        </authorList>
    </citation>
    <scope>NUCLEOTIDE SEQUENCE</scope>
    <source>
        <strain evidence="9">Clonal line C1</strain>
    </source>
</reference>
<name>A0A026VV96_OOCBI</name>
<dbReference type="GO" id="GO:0005739">
    <property type="term" value="C:mitochondrion"/>
    <property type="evidence" value="ECO:0007669"/>
    <property type="project" value="UniProtKB-SubCell"/>
</dbReference>
<dbReference type="PANTHER" id="PTHR32247:SF3">
    <property type="entry name" value="DIABLO IAP-BINDING MITOCHONDRIAL PROTEIN"/>
    <property type="match status" value="1"/>
</dbReference>
<reference evidence="8 10" key="1">
    <citation type="journal article" date="2014" name="Curr. Biol.">
        <title>The genome of the clonal raider ant Cerapachys biroi.</title>
        <authorList>
            <person name="Oxley P.R."/>
            <person name="Ji L."/>
            <person name="Fetter-Pruneda I."/>
            <person name="McKenzie S.K."/>
            <person name="Li C."/>
            <person name="Hu H."/>
            <person name="Zhang G."/>
            <person name="Kronauer D.J."/>
        </authorList>
    </citation>
    <scope>NUCLEOTIDE SEQUENCE [LARGE SCALE GENOMIC DNA]</scope>
</reference>
<accession>A0A026VV96</accession>
<evidence type="ECO:0000313" key="10">
    <source>
        <dbReference type="Proteomes" id="UP000053097"/>
    </source>
</evidence>
<keyword evidence="2" id="KW-0053">Apoptosis</keyword>
<feature type="coiled-coil region" evidence="7">
    <location>
        <begin position="163"/>
        <end position="197"/>
    </location>
</feature>
<dbReference type="GO" id="GO:0051402">
    <property type="term" value="P:neuron apoptotic process"/>
    <property type="evidence" value="ECO:0007669"/>
    <property type="project" value="TreeGrafter"/>
</dbReference>
<dbReference type="Gene3D" id="1.20.58.70">
    <property type="match status" value="1"/>
</dbReference>
<dbReference type="EMBL" id="QOIP01000013">
    <property type="protein sequence ID" value="RLU15579.1"/>
    <property type="molecule type" value="Genomic_DNA"/>
</dbReference>
<sequence>MAMRQVLKKLLRNVKPAMYTSSILFAHCVSPDKPSENAKLKLELLDVKKLTYEHMIRQSALDATNSATQALTVTYMAITHLSTEYRTLLKELISLHEETLNYNVSDVHWDAIVETRNQMQLKKEGIMNLTGYMDYVHKMAEAASMLSYLSGMDNISNTLQQRIDDALNKIKVEIESNAELEREYLRIQEQCIKDNKKTEKE</sequence>
<dbReference type="SUPFAM" id="SSF46984">
    <property type="entry name" value="Smac/diablo"/>
    <property type="match status" value="1"/>
</dbReference>
<dbReference type="OrthoDB" id="6153032at2759"/>
<dbReference type="InterPro" id="IPR009062">
    <property type="entry name" value="Smac/DIABLO-like_sf"/>
</dbReference>
<dbReference type="OMA" id="FSYMDYA"/>
<evidence type="ECO:0000256" key="6">
    <source>
        <dbReference type="ARBA" id="ARBA00046319"/>
    </source>
</evidence>
<protein>
    <recommendedName>
        <fullName evidence="5">Direct IAP-binding protein with low pI</fullName>
    </recommendedName>
</protein>
<evidence type="ECO:0000256" key="2">
    <source>
        <dbReference type="ARBA" id="ARBA00022703"/>
    </source>
</evidence>
<evidence type="ECO:0000256" key="7">
    <source>
        <dbReference type="SAM" id="Coils"/>
    </source>
</evidence>
<dbReference type="PANTHER" id="PTHR32247">
    <property type="entry name" value="DIABLO HOMOLOG, MITOCHONDRIAL"/>
    <property type="match status" value="1"/>
</dbReference>
<proteinExistence type="inferred from homology"/>
<evidence type="ECO:0000313" key="8">
    <source>
        <dbReference type="EMBL" id="EZA47657.1"/>
    </source>
</evidence>
<gene>
    <name evidence="9" type="ORF">DMN91_012573</name>
    <name evidence="8" type="ORF">X777_15405</name>
</gene>
<dbReference type="Proteomes" id="UP000279307">
    <property type="component" value="Chromosome 13"/>
</dbReference>
<keyword evidence="7" id="KW-0175">Coiled coil</keyword>
<reference evidence="9" key="2">
    <citation type="journal article" date="2018" name="Genome Res.">
        <title>The genomic architecture and molecular evolution of ant odorant receptors.</title>
        <authorList>
            <person name="McKenzie S.K."/>
            <person name="Kronauer D.J.C."/>
        </authorList>
    </citation>
    <scope>NUCLEOTIDE SEQUENCE [LARGE SCALE GENOMIC DNA]</scope>
    <source>
        <strain evidence="9">Clonal line C1</strain>
    </source>
</reference>
<dbReference type="Proteomes" id="UP000053097">
    <property type="component" value="Unassembled WGS sequence"/>
</dbReference>